<name>A0A1H6JAM9_MYCRU</name>
<dbReference type="InterPro" id="IPR022536">
    <property type="entry name" value="EspC"/>
</dbReference>
<evidence type="ECO:0000313" key="3">
    <source>
        <dbReference type="Proteomes" id="UP000182915"/>
    </source>
</evidence>
<dbReference type="STRING" id="370526.SAMN04489835_1438"/>
<dbReference type="Pfam" id="PF10824">
    <property type="entry name" value="T7SS_ESX_EspC"/>
    <property type="match status" value="1"/>
</dbReference>
<dbReference type="RefSeq" id="WP_083406576.1">
    <property type="nucleotide sequence ID" value="NZ_LT629971.1"/>
</dbReference>
<dbReference type="AlphaFoldDB" id="A0A1H6JAM9"/>
<keyword evidence="3" id="KW-1185">Reference proteome</keyword>
<dbReference type="EMBL" id="LT629971">
    <property type="protein sequence ID" value="SEH56061.1"/>
    <property type="molecule type" value="Genomic_DNA"/>
</dbReference>
<evidence type="ECO:0000256" key="1">
    <source>
        <dbReference type="SAM" id="MobiDB-lite"/>
    </source>
</evidence>
<reference evidence="3" key="1">
    <citation type="submission" date="2016-10" db="EMBL/GenBank/DDBJ databases">
        <authorList>
            <person name="Varghese N."/>
            <person name="Submissions S."/>
        </authorList>
    </citation>
    <scope>NUCLEOTIDE SEQUENCE [LARGE SCALE GENOMIC DNA]</scope>
    <source>
        <strain evidence="3">DSM 45405</strain>
    </source>
</reference>
<proteinExistence type="predicted"/>
<gene>
    <name evidence="2" type="ORF">SAMN04489835_1438</name>
</gene>
<organism evidence="2 3">
    <name type="scientific">Mycolicibacterium rutilum</name>
    <name type="common">Mycobacterium rutilum</name>
    <dbReference type="NCBI Taxonomy" id="370526"/>
    <lineage>
        <taxon>Bacteria</taxon>
        <taxon>Bacillati</taxon>
        <taxon>Actinomycetota</taxon>
        <taxon>Actinomycetes</taxon>
        <taxon>Mycobacteriales</taxon>
        <taxon>Mycobacteriaceae</taxon>
        <taxon>Mycolicibacterium</taxon>
    </lineage>
</organism>
<dbReference type="GO" id="GO:0009306">
    <property type="term" value="P:protein secretion"/>
    <property type="evidence" value="ECO:0007669"/>
    <property type="project" value="InterPro"/>
</dbReference>
<feature type="region of interest" description="Disordered" evidence="1">
    <location>
        <begin position="86"/>
        <end position="106"/>
    </location>
</feature>
<dbReference type="Proteomes" id="UP000182915">
    <property type="component" value="Chromosome I"/>
</dbReference>
<dbReference type="OrthoDB" id="4749834at2"/>
<protein>
    <submittedName>
        <fullName evidence="2">Excreted virulence factor EspC, type VII ESX diderm</fullName>
    </submittedName>
</protein>
<sequence>MSGEELRVTTAHLSELAVRHERAAHETRSATVATEGVDAAVKNTHGSIASATSSALDAVLSSRHSAGDRMANVSDTLRDKLTDAAKRYGSTDEAQGSALDSQVRPA</sequence>
<evidence type="ECO:0000313" key="2">
    <source>
        <dbReference type="EMBL" id="SEH56061.1"/>
    </source>
</evidence>
<accession>A0A1H6JAM9</accession>